<dbReference type="InterPro" id="IPR052193">
    <property type="entry name" value="Peptidase_C59"/>
</dbReference>
<evidence type="ECO:0000256" key="3">
    <source>
        <dbReference type="SAM" id="MobiDB-lite"/>
    </source>
</evidence>
<accession>A0A841CZ91</accession>
<gene>
    <name evidence="5" type="ORF">FHS22_002590</name>
</gene>
<proteinExistence type="inferred from homology"/>
<dbReference type="GO" id="GO:0016787">
    <property type="term" value="F:hydrolase activity"/>
    <property type="evidence" value="ECO:0007669"/>
    <property type="project" value="UniProtKB-KW"/>
</dbReference>
<dbReference type="AlphaFoldDB" id="A0A841CZ91"/>
<evidence type="ECO:0000313" key="5">
    <source>
        <dbReference type="EMBL" id="MBB5963311.1"/>
    </source>
</evidence>
<reference evidence="5 6" key="1">
    <citation type="submission" date="2020-08" db="EMBL/GenBank/DDBJ databases">
        <title>Genomic Encyclopedia of Type Strains, Phase III (KMG-III): the genomes of soil and plant-associated and newly described type strains.</title>
        <authorList>
            <person name="Whitman W."/>
        </authorList>
    </citation>
    <scope>NUCLEOTIDE SEQUENCE [LARGE SCALE GENOMIC DNA]</scope>
    <source>
        <strain evidence="5 6">CECT 3303</strain>
    </source>
</reference>
<dbReference type="PANTHER" id="PTHR35527:SF2">
    <property type="entry name" value="HYDROLASE"/>
    <property type="match status" value="1"/>
</dbReference>
<evidence type="ECO:0000256" key="1">
    <source>
        <dbReference type="ARBA" id="ARBA00006625"/>
    </source>
</evidence>
<comment type="caution">
    <text evidence="5">The sequence shown here is derived from an EMBL/GenBank/DDBJ whole genome shotgun (WGS) entry which is preliminary data.</text>
</comment>
<dbReference type="Proteomes" id="UP000562352">
    <property type="component" value="Unassembled WGS sequence"/>
</dbReference>
<feature type="compositionally biased region" description="Low complexity" evidence="3">
    <location>
        <begin position="38"/>
        <end position="59"/>
    </location>
</feature>
<dbReference type="Pfam" id="PF02275">
    <property type="entry name" value="CBAH"/>
    <property type="match status" value="1"/>
</dbReference>
<protein>
    <recommendedName>
        <fullName evidence="4">Choloylglycine hydrolase/NAAA C-terminal domain-containing protein</fullName>
    </recommendedName>
</protein>
<dbReference type="RefSeq" id="WP_184941371.1">
    <property type="nucleotide sequence ID" value="NZ_BAAAWZ010000004.1"/>
</dbReference>
<comment type="similarity">
    <text evidence="1">Belongs to the peptidase C59 family.</text>
</comment>
<dbReference type="InterPro" id="IPR029132">
    <property type="entry name" value="CBAH/NAAA_C"/>
</dbReference>
<dbReference type="PANTHER" id="PTHR35527">
    <property type="entry name" value="CHOLOYLGLYCINE HYDROLASE"/>
    <property type="match status" value="1"/>
</dbReference>
<organism evidence="5 6">
    <name type="scientific">Planomonospora venezuelensis</name>
    <dbReference type="NCBI Taxonomy" id="1999"/>
    <lineage>
        <taxon>Bacteria</taxon>
        <taxon>Bacillati</taxon>
        <taxon>Actinomycetota</taxon>
        <taxon>Actinomycetes</taxon>
        <taxon>Streptosporangiales</taxon>
        <taxon>Streptosporangiaceae</taxon>
        <taxon>Planomonospora</taxon>
    </lineage>
</organism>
<dbReference type="PROSITE" id="PS51257">
    <property type="entry name" value="PROKAR_LIPOPROTEIN"/>
    <property type="match status" value="1"/>
</dbReference>
<evidence type="ECO:0000313" key="6">
    <source>
        <dbReference type="Proteomes" id="UP000562352"/>
    </source>
</evidence>
<keyword evidence="6" id="KW-1185">Reference proteome</keyword>
<evidence type="ECO:0000259" key="4">
    <source>
        <dbReference type="Pfam" id="PF02275"/>
    </source>
</evidence>
<dbReference type="EMBL" id="JACHJJ010000007">
    <property type="protein sequence ID" value="MBB5963311.1"/>
    <property type="molecule type" value="Genomic_DNA"/>
</dbReference>
<name>A0A841CZ91_PLAVE</name>
<sequence length="364" mass="39148">MEGFRRRVWAVPVAVAVLLGAGCSEPVTRDAAPARTEAVPAQGPVPAQSPAPAQSQAAPHGPPLTQSAAEIRRTVGSLRRVDDLPLYEMTFHGSYDPEAPLTEEELAAPAGAWACSLFALPAARPGDRPLFGRNFDWGPHPAMVVHADPPGGHASVSIADLFYTLGSTAPPDLSDPVTRRRMAHAVLLPFDGVNEKGLAVGMAQVPEGGVPPGSADRPDVGSVRIIRLMLDRAATVDEAVAIMRRYDVDFGSDPQLHYLIADAAGRSAVVEYARGRMNVIEDRVLTNFTMTGTGKPARTADNRYRELDAGLAGARTWRDGMELLRRVAQGHTRWSVVYDLADGTARVVTGKRWERVHTIPLRRG</sequence>
<feature type="domain" description="Choloylglycine hydrolase/NAAA C-terminal" evidence="4">
    <location>
        <begin position="190"/>
        <end position="287"/>
    </location>
</feature>
<feature type="region of interest" description="Disordered" evidence="3">
    <location>
        <begin position="30"/>
        <end position="64"/>
    </location>
</feature>
<dbReference type="Gene3D" id="3.60.60.10">
    <property type="entry name" value="Penicillin V Acylase, Chain A"/>
    <property type="match status" value="1"/>
</dbReference>
<dbReference type="SUPFAM" id="SSF56235">
    <property type="entry name" value="N-terminal nucleophile aminohydrolases (Ntn hydrolases)"/>
    <property type="match status" value="1"/>
</dbReference>
<dbReference type="InterPro" id="IPR029055">
    <property type="entry name" value="Ntn_hydrolases_N"/>
</dbReference>
<evidence type="ECO:0000256" key="2">
    <source>
        <dbReference type="ARBA" id="ARBA00022801"/>
    </source>
</evidence>
<keyword evidence="2" id="KW-0378">Hydrolase</keyword>